<reference evidence="1 2" key="1">
    <citation type="journal article" date="2013" name="Genome Announc.">
        <title>Draft Genome Sequence of Cyclobacterium qasimii Strain M12-11BT, Isolated from Arctic Marine Sediment.</title>
        <authorList>
            <person name="Shivaji S."/>
            <person name="Ara S."/>
            <person name="Singh A."/>
            <person name="Kumar Pinnaka A."/>
        </authorList>
    </citation>
    <scope>NUCLEOTIDE SEQUENCE [LARGE SCALE GENOMIC DNA]</scope>
    <source>
        <strain evidence="1 2">M12-11B</strain>
    </source>
</reference>
<accession>S7X297</accession>
<name>S7X297_9BACT</name>
<dbReference type="STRING" id="641524.ADICYQ_1097"/>
<organism evidence="1 2">
    <name type="scientific">Cyclobacterium qasimii M12-11B</name>
    <dbReference type="NCBI Taxonomy" id="641524"/>
    <lineage>
        <taxon>Bacteria</taxon>
        <taxon>Pseudomonadati</taxon>
        <taxon>Bacteroidota</taxon>
        <taxon>Cytophagia</taxon>
        <taxon>Cytophagales</taxon>
        <taxon>Cyclobacteriaceae</taxon>
        <taxon>Cyclobacterium</taxon>
    </lineage>
</organism>
<evidence type="ECO:0000313" key="1">
    <source>
        <dbReference type="EMBL" id="EPR70213.1"/>
    </source>
</evidence>
<comment type="caution">
    <text evidence="1">The sequence shown here is derived from an EMBL/GenBank/DDBJ whole genome shotgun (WGS) entry which is preliminary data.</text>
</comment>
<evidence type="ECO:0000313" key="2">
    <source>
        <dbReference type="Proteomes" id="UP000014974"/>
    </source>
</evidence>
<gene>
    <name evidence="1" type="ORF">ADICYQ_1097</name>
</gene>
<proteinExistence type="predicted"/>
<dbReference type="EMBL" id="ATNM01000049">
    <property type="protein sequence ID" value="EPR70213.1"/>
    <property type="molecule type" value="Genomic_DNA"/>
</dbReference>
<dbReference type="AlphaFoldDB" id="S7X297"/>
<protein>
    <submittedName>
        <fullName evidence="1">Uncharacterized protein</fullName>
    </submittedName>
</protein>
<dbReference type="Proteomes" id="UP000014974">
    <property type="component" value="Unassembled WGS sequence"/>
</dbReference>
<sequence length="63" mass="7178">MFPEMVSIARTVALRAIVDWHTINNLCLLYLSAKTPAKIETRNAEISLEKETIPRSRAEPVRL</sequence>